<dbReference type="RefSeq" id="WP_202824741.1">
    <property type="nucleotide sequence ID" value="NZ_JAEUXJ010000002.1"/>
</dbReference>
<evidence type="ECO:0000313" key="2">
    <source>
        <dbReference type="EMBL" id="MBL6455010.1"/>
    </source>
</evidence>
<feature type="signal peptide" evidence="1">
    <location>
        <begin position="1"/>
        <end position="17"/>
    </location>
</feature>
<evidence type="ECO:0000313" key="3">
    <source>
        <dbReference type="Proteomes" id="UP000606490"/>
    </source>
</evidence>
<evidence type="ECO:0008006" key="4">
    <source>
        <dbReference type="Google" id="ProtNLM"/>
    </source>
</evidence>
<gene>
    <name evidence="2" type="ORF">JMJ55_06720</name>
</gene>
<sequence length="244" mass="25829">MPYPRALILGCIAMVAAALSSGSLPRNHGQFAYTLDARYTHLALAEPILQGTYGLNEGEPASPSSSILYPFLPALLSWMKAGAIGILAVIAPAQLMGGSLGSFSRDEVYVLALGTCALMVACQPEVNAWLERPGRLLCLGPCFAMLVLTGGYVFHTADAVSASGNVHDQQQQMHRFVTEYWQQPYATNQPSGLGELAQPALQARHFGPGLGRDPAQPGQGRCGAAARMARSVGGAAWDRPRHGV</sequence>
<name>A0ABS1UZX0_9PROT</name>
<organism evidence="2 3">
    <name type="scientific">Belnapia mucosa</name>
    <dbReference type="NCBI Taxonomy" id="2804532"/>
    <lineage>
        <taxon>Bacteria</taxon>
        <taxon>Pseudomonadati</taxon>
        <taxon>Pseudomonadota</taxon>
        <taxon>Alphaproteobacteria</taxon>
        <taxon>Acetobacterales</taxon>
        <taxon>Roseomonadaceae</taxon>
        <taxon>Belnapia</taxon>
    </lineage>
</organism>
<dbReference type="EMBL" id="JAEUXJ010000002">
    <property type="protein sequence ID" value="MBL6455010.1"/>
    <property type="molecule type" value="Genomic_DNA"/>
</dbReference>
<evidence type="ECO:0000256" key="1">
    <source>
        <dbReference type="SAM" id="SignalP"/>
    </source>
</evidence>
<feature type="chain" id="PRO_5047132157" description="Glycosyltransferase RgtA/B/C/D-like domain-containing protein" evidence="1">
    <location>
        <begin position="18"/>
        <end position="244"/>
    </location>
</feature>
<keyword evidence="3" id="KW-1185">Reference proteome</keyword>
<dbReference type="Proteomes" id="UP000606490">
    <property type="component" value="Unassembled WGS sequence"/>
</dbReference>
<protein>
    <recommendedName>
        <fullName evidence="4">Glycosyltransferase RgtA/B/C/D-like domain-containing protein</fullName>
    </recommendedName>
</protein>
<proteinExistence type="predicted"/>
<keyword evidence="1" id="KW-0732">Signal</keyword>
<reference evidence="2 3" key="1">
    <citation type="submission" date="2021-01" db="EMBL/GenBank/DDBJ databases">
        <title>Belnapia mucosa sp. nov. and Belnapia arida sp. nov., isolated from the Tabernas Desert (Almeria, Spain).</title>
        <authorList>
            <person name="Molina-Menor E."/>
            <person name="Vidal-Verdu A."/>
            <person name="Calonge A."/>
            <person name="Satari L."/>
            <person name="Pereto Magraner J."/>
            <person name="Porcar Miralles M."/>
        </authorList>
    </citation>
    <scope>NUCLEOTIDE SEQUENCE [LARGE SCALE GENOMIC DNA]</scope>
    <source>
        <strain evidence="2 3">T6</strain>
    </source>
</reference>
<comment type="caution">
    <text evidence="2">The sequence shown here is derived from an EMBL/GenBank/DDBJ whole genome shotgun (WGS) entry which is preliminary data.</text>
</comment>
<accession>A0ABS1UZX0</accession>